<dbReference type="OMA" id="VKIVNVH"/>
<dbReference type="STRING" id="1054147.F4PGG3"/>
<dbReference type="Gene3D" id="3.40.50.720">
    <property type="entry name" value="NAD(P)-binding Rossmann-like Domain"/>
    <property type="match status" value="1"/>
</dbReference>
<dbReference type="SUPFAM" id="SSF51735">
    <property type="entry name" value="NAD(P)-binding Rossmann-fold domains"/>
    <property type="match status" value="1"/>
</dbReference>
<dbReference type="Pfam" id="PF02423">
    <property type="entry name" value="OCD_Mu_crystall"/>
    <property type="match status" value="1"/>
</dbReference>
<dbReference type="InterPro" id="IPR036291">
    <property type="entry name" value="NAD(P)-bd_dom_sf"/>
</dbReference>
<dbReference type="GeneID" id="14877254"/>
<proteinExistence type="inferred from homology"/>
<evidence type="ECO:0000313" key="3">
    <source>
        <dbReference type="Proteomes" id="UP000007797"/>
    </source>
</evidence>
<dbReference type="InterPro" id="IPR003462">
    <property type="entry name" value="ODC_Mu_crystall"/>
</dbReference>
<dbReference type="PIRSF" id="PIRSF001439">
    <property type="entry name" value="CryM"/>
    <property type="match status" value="1"/>
</dbReference>
<evidence type="ECO:0000256" key="1">
    <source>
        <dbReference type="ARBA" id="ARBA00008903"/>
    </source>
</evidence>
<dbReference type="GO" id="GO:0005737">
    <property type="term" value="C:cytoplasm"/>
    <property type="evidence" value="ECO:0007669"/>
    <property type="project" value="TreeGrafter"/>
</dbReference>
<reference evidence="3" key="1">
    <citation type="journal article" date="2011" name="Genome Res.">
        <title>Phylogeny-wide analysis of social amoeba genomes highlights ancient origins for complex intercellular communication.</title>
        <authorList>
            <person name="Heidel A.J."/>
            <person name="Lawal H.M."/>
            <person name="Felder M."/>
            <person name="Schilde C."/>
            <person name="Helps N.R."/>
            <person name="Tunggal B."/>
            <person name="Rivero F."/>
            <person name="John U."/>
            <person name="Schleicher M."/>
            <person name="Eichinger L."/>
            <person name="Platzer M."/>
            <person name="Noegel A.A."/>
            <person name="Schaap P."/>
            <person name="Gloeckner G."/>
        </authorList>
    </citation>
    <scope>NUCLEOTIDE SEQUENCE [LARGE SCALE GENOMIC DNA]</scope>
    <source>
        <strain evidence="3">SH3</strain>
    </source>
</reference>
<gene>
    <name evidence="2" type="ORF">DFA_03041</name>
</gene>
<evidence type="ECO:0000313" key="2">
    <source>
        <dbReference type="EMBL" id="EGG24797.1"/>
    </source>
</evidence>
<dbReference type="RefSeq" id="XP_004362648.1">
    <property type="nucleotide sequence ID" value="XM_004362591.1"/>
</dbReference>
<dbReference type="PANTHER" id="PTHR13812">
    <property type="entry name" value="KETIMINE REDUCTASE MU-CRYSTALLIN"/>
    <property type="match status" value="1"/>
</dbReference>
<dbReference type="KEGG" id="dfa:DFA_03041"/>
<comment type="similarity">
    <text evidence="1">Belongs to the ornithine cyclodeaminase/mu-crystallin family.</text>
</comment>
<dbReference type="Gene3D" id="3.30.1780.10">
    <property type="entry name" value="ornithine cyclodeaminase, domain 1"/>
    <property type="match status" value="1"/>
</dbReference>
<evidence type="ECO:0008006" key="4">
    <source>
        <dbReference type="Google" id="ProtNLM"/>
    </source>
</evidence>
<dbReference type="EMBL" id="GL883006">
    <property type="protein sequence ID" value="EGG24797.1"/>
    <property type="molecule type" value="Genomic_DNA"/>
</dbReference>
<organism evidence="2 3">
    <name type="scientific">Cavenderia fasciculata</name>
    <name type="common">Slime mold</name>
    <name type="synonym">Dictyostelium fasciculatum</name>
    <dbReference type="NCBI Taxonomy" id="261658"/>
    <lineage>
        <taxon>Eukaryota</taxon>
        <taxon>Amoebozoa</taxon>
        <taxon>Evosea</taxon>
        <taxon>Eumycetozoa</taxon>
        <taxon>Dictyostelia</taxon>
        <taxon>Acytosteliales</taxon>
        <taxon>Cavenderiaceae</taxon>
        <taxon>Cavenderia</taxon>
    </lineage>
</organism>
<name>F4PGG3_CACFS</name>
<keyword evidence="3" id="KW-1185">Reference proteome</keyword>
<dbReference type="PANTHER" id="PTHR13812:SF19">
    <property type="entry name" value="KETIMINE REDUCTASE MU-CRYSTALLIN"/>
    <property type="match status" value="1"/>
</dbReference>
<dbReference type="AlphaFoldDB" id="F4PGG3"/>
<dbReference type="Proteomes" id="UP000007797">
    <property type="component" value="Unassembled WGS sequence"/>
</dbReference>
<dbReference type="OrthoDB" id="41492at2759"/>
<dbReference type="InterPro" id="IPR023401">
    <property type="entry name" value="ODC_N"/>
</dbReference>
<accession>F4PGG3</accession>
<sequence>MLILKEKDILELCDWKEIIDVVYDVFERQSNNQTITPHRILINLEAQGADKITGGTYFKPSFVEGVGLGCKVVSVYPDNAKKNLPVVPASIYLADTHTGMPKALLAGTYITGFRTAAGSAVSARIMAKKDAKIMVVFGSGLQAESHILALMTEFPNLEEVIIGCRRMESGNNLLERLKTTYHVSTEKIRLVEGKGDELAAKADIIVTATSSSTPLFNGKVVKPGTHIICVGTASPKDREVDNDAVVNSRVIVDELSSCIVSGDLAAPLEQGVIKESHILGPLGDVLTGKIKARTSPSDITLYKSAGTAIMDIATAHWFTTKATQLNKGLLINDFN</sequence>
<protein>
    <recommendedName>
        <fullName evidence="4">Ornithine cyclodeaminase</fullName>
    </recommendedName>
</protein>